<reference evidence="1" key="2">
    <citation type="submission" date="2023-06" db="EMBL/GenBank/DDBJ databases">
        <authorList>
            <consortium name="Lawrence Berkeley National Laboratory"/>
            <person name="Haridas S."/>
            <person name="Hensen N."/>
            <person name="Bonometti L."/>
            <person name="Westerberg I."/>
            <person name="Brannstrom I.O."/>
            <person name="Guillou S."/>
            <person name="Cros-Aarteil S."/>
            <person name="Calhoun S."/>
            <person name="Kuo A."/>
            <person name="Mondo S."/>
            <person name="Pangilinan J."/>
            <person name="Riley R."/>
            <person name="Labutti K."/>
            <person name="Andreopoulos B."/>
            <person name="Lipzen A."/>
            <person name="Chen C."/>
            <person name="Yanf M."/>
            <person name="Daum C."/>
            <person name="Ng V."/>
            <person name="Clum A."/>
            <person name="Steindorff A."/>
            <person name="Ohm R."/>
            <person name="Martin F."/>
            <person name="Silar P."/>
            <person name="Natvig D."/>
            <person name="Lalanne C."/>
            <person name="Gautier V."/>
            <person name="Ament-Velasquez S.L."/>
            <person name="Kruys A."/>
            <person name="Hutchinson M.I."/>
            <person name="Powell A.J."/>
            <person name="Barry K."/>
            <person name="Miller A.N."/>
            <person name="Grigoriev I.V."/>
            <person name="Debuchy R."/>
            <person name="Gladieux P."/>
            <person name="Thoren M.H."/>
            <person name="Johannesson H."/>
        </authorList>
    </citation>
    <scope>NUCLEOTIDE SEQUENCE</scope>
    <source>
        <strain evidence="1">CBS 314.62</strain>
    </source>
</reference>
<proteinExistence type="predicted"/>
<keyword evidence="2" id="KW-1185">Reference proteome</keyword>
<evidence type="ECO:0000313" key="2">
    <source>
        <dbReference type="Proteomes" id="UP001270362"/>
    </source>
</evidence>
<protein>
    <submittedName>
        <fullName evidence="1">Uncharacterized protein</fullName>
    </submittedName>
</protein>
<organism evidence="1 2">
    <name type="scientific">Podospora appendiculata</name>
    <dbReference type="NCBI Taxonomy" id="314037"/>
    <lineage>
        <taxon>Eukaryota</taxon>
        <taxon>Fungi</taxon>
        <taxon>Dikarya</taxon>
        <taxon>Ascomycota</taxon>
        <taxon>Pezizomycotina</taxon>
        <taxon>Sordariomycetes</taxon>
        <taxon>Sordariomycetidae</taxon>
        <taxon>Sordariales</taxon>
        <taxon>Podosporaceae</taxon>
        <taxon>Podospora</taxon>
    </lineage>
</organism>
<accession>A0AAE0XBV5</accession>
<dbReference type="Proteomes" id="UP001270362">
    <property type="component" value="Unassembled WGS sequence"/>
</dbReference>
<dbReference type="AlphaFoldDB" id="A0AAE0XBV5"/>
<dbReference type="EMBL" id="JAULSO010000002">
    <property type="protein sequence ID" value="KAK3689369.1"/>
    <property type="molecule type" value="Genomic_DNA"/>
</dbReference>
<gene>
    <name evidence="1" type="ORF">B0T22DRAFT_480582</name>
</gene>
<sequence length="127" mass="14023">MASFLHVGLYTDNWRRSPTEIYRDETTGGGGGGGWVHLGMAAWAEAVGESLGGDEGIAELSEAQMRGHVVGDENMKEHLTECWRYMEEFGYDGGDPETIYPCDINAEGLLTPVKEYMESEDWSQLLG</sequence>
<reference evidence="1" key="1">
    <citation type="journal article" date="2023" name="Mol. Phylogenet. Evol.">
        <title>Genome-scale phylogeny and comparative genomics of the fungal order Sordariales.</title>
        <authorList>
            <person name="Hensen N."/>
            <person name="Bonometti L."/>
            <person name="Westerberg I."/>
            <person name="Brannstrom I.O."/>
            <person name="Guillou S."/>
            <person name="Cros-Aarteil S."/>
            <person name="Calhoun S."/>
            <person name="Haridas S."/>
            <person name="Kuo A."/>
            <person name="Mondo S."/>
            <person name="Pangilinan J."/>
            <person name="Riley R."/>
            <person name="LaButti K."/>
            <person name="Andreopoulos B."/>
            <person name="Lipzen A."/>
            <person name="Chen C."/>
            <person name="Yan M."/>
            <person name="Daum C."/>
            <person name="Ng V."/>
            <person name="Clum A."/>
            <person name="Steindorff A."/>
            <person name="Ohm R.A."/>
            <person name="Martin F."/>
            <person name="Silar P."/>
            <person name="Natvig D.O."/>
            <person name="Lalanne C."/>
            <person name="Gautier V."/>
            <person name="Ament-Velasquez S.L."/>
            <person name="Kruys A."/>
            <person name="Hutchinson M.I."/>
            <person name="Powell A.J."/>
            <person name="Barry K."/>
            <person name="Miller A.N."/>
            <person name="Grigoriev I.V."/>
            <person name="Debuchy R."/>
            <person name="Gladieux P."/>
            <person name="Hiltunen Thoren M."/>
            <person name="Johannesson H."/>
        </authorList>
    </citation>
    <scope>NUCLEOTIDE SEQUENCE</scope>
    <source>
        <strain evidence="1">CBS 314.62</strain>
    </source>
</reference>
<comment type="caution">
    <text evidence="1">The sequence shown here is derived from an EMBL/GenBank/DDBJ whole genome shotgun (WGS) entry which is preliminary data.</text>
</comment>
<evidence type="ECO:0000313" key="1">
    <source>
        <dbReference type="EMBL" id="KAK3689369.1"/>
    </source>
</evidence>
<name>A0AAE0XBV5_9PEZI</name>